<feature type="domain" description="GGDEF" evidence="5">
    <location>
        <begin position="375"/>
        <end position="507"/>
    </location>
</feature>
<dbReference type="Pfam" id="PF00990">
    <property type="entry name" value="GGDEF"/>
    <property type="match status" value="1"/>
</dbReference>
<sequence length="507" mass="55771">MAGQPFQALEGPVLSRGIGRTPVWLRLDAINATARPLTRILVLSTTWLDNVEVYLVQAGRLIHKVHTGDRQPFDPATFVPHRIEIPLELPPGDNRIHIRVQTPDVMTFSTRLLTPARAASERTAQRYLYGALYGFLLALVLYNLVLYPGLRDRRHILYALYVGAFALMNMGYTGHGFMWLWPESPLIQQWAQPVLMVLFACSGLMLALAFLDVPATHPRLARGIRTGMAAVIGLLAVLVLADRQAAAVTLAFGAATAYGVLMLALGIVCQRHGALAARYFLVAVAFGSAGALTTAMAVWGWMPFTGLTWHAAEAGMTVEAILLAAAVSARFWEMRAEHDRTRRQASLDPLTSLFNRRAFYVRSQSSAKSGSAEPFRYAIVMLDIDHFKQFNDQWGHTVGDDMLVAVGEALKAAVRQADVAARWGGEEFILFLRDSDLHHASHLAERLKQAIRAIRLPHQDRDLTVSVSMGIAQNKTTDTDIDATIARADQALYAAKANGRDQVMVAA</sequence>
<dbReference type="EMBL" id="CP154858">
    <property type="protein sequence ID" value="XDT71007.1"/>
    <property type="molecule type" value="Genomic_DNA"/>
</dbReference>
<dbReference type="RefSeq" id="WP_369600048.1">
    <property type="nucleotide sequence ID" value="NZ_CP154858.1"/>
</dbReference>
<feature type="transmembrane region" description="Helical" evidence="4">
    <location>
        <begin position="193"/>
        <end position="211"/>
    </location>
</feature>
<dbReference type="GO" id="GO:0005886">
    <property type="term" value="C:plasma membrane"/>
    <property type="evidence" value="ECO:0007669"/>
    <property type="project" value="TreeGrafter"/>
</dbReference>
<evidence type="ECO:0000256" key="2">
    <source>
        <dbReference type="ARBA" id="ARBA00012528"/>
    </source>
</evidence>
<feature type="transmembrane region" description="Helical" evidence="4">
    <location>
        <begin position="247"/>
        <end position="268"/>
    </location>
</feature>
<dbReference type="Pfam" id="PF07695">
    <property type="entry name" value="7TMR-DISM_7TM"/>
    <property type="match status" value="1"/>
</dbReference>
<evidence type="ECO:0000256" key="3">
    <source>
        <dbReference type="ARBA" id="ARBA00034247"/>
    </source>
</evidence>
<dbReference type="Gene3D" id="3.30.70.270">
    <property type="match status" value="1"/>
</dbReference>
<gene>
    <name evidence="6" type="ORF">AAIA72_09295</name>
</gene>
<evidence type="ECO:0000313" key="6">
    <source>
        <dbReference type="EMBL" id="XDT71007.1"/>
    </source>
</evidence>
<feature type="transmembrane region" description="Helical" evidence="4">
    <location>
        <begin position="158"/>
        <end position="181"/>
    </location>
</feature>
<dbReference type="InterPro" id="IPR011622">
    <property type="entry name" value="7TMR_DISM_rcpt_extracell_dom2"/>
</dbReference>
<dbReference type="EC" id="2.7.7.65" evidence="2"/>
<accession>A0AB39USK1</accession>
<dbReference type="PANTHER" id="PTHR45138">
    <property type="entry name" value="REGULATORY COMPONENTS OF SENSORY TRANSDUCTION SYSTEM"/>
    <property type="match status" value="1"/>
</dbReference>
<dbReference type="InterPro" id="IPR011623">
    <property type="entry name" value="7TMR_DISM_rcpt_extracell_dom1"/>
</dbReference>
<dbReference type="KEGG" id="tcd:AAIA72_09295"/>
<name>A0AB39USK1_9GAMM</name>
<keyword evidence="4" id="KW-1133">Transmembrane helix</keyword>
<dbReference type="InterPro" id="IPR050469">
    <property type="entry name" value="Diguanylate_Cyclase"/>
</dbReference>
<dbReference type="Gene3D" id="2.60.40.2380">
    <property type="match status" value="1"/>
</dbReference>
<dbReference type="FunFam" id="3.30.70.270:FF:000001">
    <property type="entry name" value="Diguanylate cyclase domain protein"/>
    <property type="match status" value="1"/>
</dbReference>
<dbReference type="InterPro" id="IPR043128">
    <property type="entry name" value="Rev_trsase/Diguanyl_cyclase"/>
</dbReference>
<proteinExistence type="predicted"/>
<keyword evidence="6" id="KW-0548">Nucleotidyltransferase</keyword>
<organism evidence="6">
    <name type="scientific">Thermohahella caldifontis</name>
    <dbReference type="NCBI Taxonomy" id="3142973"/>
    <lineage>
        <taxon>Bacteria</taxon>
        <taxon>Pseudomonadati</taxon>
        <taxon>Pseudomonadota</taxon>
        <taxon>Gammaproteobacteria</taxon>
        <taxon>Oceanospirillales</taxon>
        <taxon>Hahellaceae</taxon>
        <taxon>Thermohahella</taxon>
    </lineage>
</organism>
<dbReference type="Pfam" id="PF07696">
    <property type="entry name" value="7TMR-DISMED2"/>
    <property type="match status" value="1"/>
</dbReference>
<dbReference type="PROSITE" id="PS50887">
    <property type="entry name" value="GGDEF"/>
    <property type="match status" value="1"/>
</dbReference>
<feature type="transmembrane region" description="Helical" evidence="4">
    <location>
        <begin position="223"/>
        <end position="241"/>
    </location>
</feature>
<keyword evidence="4" id="KW-0472">Membrane</keyword>
<comment type="catalytic activity">
    <reaction evidence="3">
        <text>2 GTP = 3',3'-c-di-GMP + 2 diphosphate</text>
        <dbReference type="Rhea" id="RHEA:24898"/>
        <dbReference type="ChEBI" id="CHEBI:33019"/>
        <dbReference type="ChEBI" id="CHEBI:37565"/>
        <dbReference type="ChEBI" id="CHEBI:58805"/>
        <dbReference type="EC" id="2.7.7.65"/>
    </reaction>
</comment>
<dbReference type="SUPFAM" id="SSF55073">
    <property type="entry name" value="Nucleotide cyclase"/>
    <property type="match status" value="1"/>
</dbReference>
<feature type="transmembrane region" description="Helical" evidence="4">
    <location>
        <begin position="127"/>
        <end position="146"/>
    </location>
</feature>
<evidence type="ECO:0000256" key="1">
    <source>
        <dbReference type="ARBA" id="ARBA00001946"/>
    </source>
</evidence>
<comment type="cofactor">
    <cofactor evidence="1">
        <name>Mg(2+)</name>
        <dbReference type="ChEBI" id="CHEBI:18420"/>
    </cofactor>
</comment>
<dbReference type="GO" id="GO:0052621">
    <property type="term" value="F:diguanylate cyclase activity"/>
    <property type="evidence" value="ECO:0007669"/>
    <property type="project" value="UniProtKB-EC"/>
</dbReference>
<feature type="transmembrane region" description="Helical" evidence="4">
    <location>
        <begin position="280"/>
        <end position="302"/>
    </location>
</feature>
<dbReference type="PANTHER" id="PTHR45138:SF9">
    <property type="entry name" value="DIGUANYLATE CYCLASE DGCM-RELATED"/>
    <property type="match status" value="1"/>
</dbReference>
<evidence type="ECO:0000259" key="5">
    <source>
        <dbReference type="PROSITE" id="PS50887"/>
    </source>
</evidence>
<dbReference type="CDD" id="cd01949">
    <property type="entry name" value="GGDEF"/>
    <property type="match status" value="1"/>
</dbReference>
<keyword evidence="4" id="KW-0812">Transmembrane</keyword>
<dbReference type="InterPro" id="IPR000160">
    <property type="entry name" value="GGDEF_dom"/>
</dbReference>
<keyword evidence="6" id="KW-0808">Transferase</keyword>
<dbReference type="GO" id="GO:1902201">
    <property type="term" value="P:negative regulation of bacterial-type flagellum-dependent cell motility"/>
    <property type="evidence" value="ECO:0007669"/>
    <property type="project" value="TreeGrafter"/>
</dbReference>
<feature type="transmembrane region" description="Helical" evidence="4">
    <location>
        <begin position="314"/>
        <end position="332"/>
    </location>
</feature>
<reference evidence="6" key="1">
    <citation type="submission" date="2024-05" db="EMBL/GenBank/DDBJ databases">
        <title>Genome sequencing of novel strain.</title>
        <authorList>
            <person name="Ganbat D."/>
            <person name="Ganbat S."/>
            <person name="Lee S.-J."/>
        </authorList>
    </citation>
    <scope>NUCLEOTIDE SEQUENCE</scope>
    <source>
        <strain evidence="6">SMD15-11</strain>
    </source>
</reference>
<dbReference type="NCBIfam" id="TIGR00254">
    <property type="entry name" value="GGDEF"/>
    <property type="match status" value="1"/>
</dbReference>
<dbReference type="AlphaFoldDB" id="A0AB39USK1"/>
<dbReference type="InterPro" id="IPR029787">
    <property type="entry name" value="Nucleotide_cyclase"/>
</dbReference>
<protein>
    <recommendedName>
        <fullName evidence="2">diguanylate cyclase</fullName>
        <ecNumber evidence="2">2.7.7.65</ecNumber>
    </recommendedName>
</protein>
<evidence type="ECO:0000256" key="4">
    <source>
        <dbReference type="SAM" id="Phobius"/>
    </source>
</evidence>
<dbReference type="GO" id="GO:0043709">
    <property type="term" value="P:cell adhesion involved in single-species biofilm formation"/>
    <property type="evidence" value="ECO:0007669"/>
    <property type="project" value="TreeGrafter"/>
</dbReference>
<dbReference type="SMART" id="SM00267">
    <property type="entry name" value="GGDEF"/>
    <property type="match status" value="1"/>
</dbReference>